<evidence type="ECO:0000313" key="4">
    <source>
        <dbReference type="Proteomes" id="UP000644756"/>
    </source>
</evidence>
<dbReference type="Proteomes" id="UP000644756">
    <property type="component" value="Unassembled WGS sequence"/>
</dbReference>
<accession>A0A917D3N0</accession>
<evidence type="ECO:0000256" key="1">
    <source>
        <dbReference type="SAM" id="MobiDB-lite"/>
    </source>
</evidence>
<keyword evidence="4" id="KW-1185">Reference proteome</keyword>
<name>A0A917D3N0_9BACL</name>
<keyword evidence="2" id="KW-1133">Transmembrane helix</keyword>
<dbReference type="AlphaFoldDB" id="A0A917D3N0"/>
<keyword evidence="2" id="KW-0472">Membrane</keyword>
<proteinExistence type="predicted"/>
<sequence length="144" mass="15289">MGQQGNDPKQKGDQPGNVRSASEQEWKLESGKRHSDTEASAEIAYPAGASVPIKVRDEEERSTSVVSSANASTRAAGRSMGWTALGFAIASWFMWGVLLGATAAVLGFVAYRQGSRSLGVWSISLGLIAVATNLVLIPLYYLVT</sequence>
<feature type="compositionally biased region" description="Basic and acidic residues" evidence="1">
    <location>
        <begin position="22"/>
        <end position="37"/>
    </location>
</feature>
<gene>
    <name evidence="3" type="ORF">GCM10010916_29210</name>
</gene>
<organism evidence="3 4">
    <name type="scientific">Paenibacillus abyssi</name>
    <dbReference type="NCBI Taxonomy" id="1340531"/>
    <lineage>
        <taxon>Bacteria</taxon>
        <taxon>Bacillati</taxon>
        <taxon>Bacillota</taxon>
        <taxon>Bacilli</taxon>
        <taxon>Bacillales</taxon>
        <taxon>Paenibacillaceae</taxon>
        <taxon>Paenibacillus</taxon>
    </lineage>
</organism>
<evidence type="ECO:0000256" key="2">
    <source>
        <dbReference type="SAM" id="Phobius"/>
    </source>
</evidence>
<dbReference type="PANTHER" id="PTHR40040">
    <property type="entry name" value="SMALL HYDROPHOBIC PROTEIN-RELATED"/>
    <property type="match status" value="1"/>
</dbReference>
<reference evidence="3" key="1">
    <citation type="journal article" date="2014" name="Int. J. Syst. Evol. Microbiol.">
        <title>Complete genome sequence of Corynebacterium casei LMG S-19264T (=DSM 44701T), isolated from a smear-ripened cheese.</title>
        <authorList>
            <consortium name="US DOE Joint Genome Institute (JGI-PGF)"/>
            <person name="Walter F."/>
            <person name="Albersmeier A."/>
            <person name="Kalinowski J."/>
            <person name="Ruckert C."/>
        </authorList>
    </citation>
    <scope>NUCLEOTIDE SEQUENCE</scope>
    <source>
        <strain evidence="3">CGMCC 1.12987</strain>
    </source>
</reference>
<dbReference type="PANTHER" id="PTHR40040:SF1">
    <property type="entry name" value="MEMBRANE PROTEIN"/>
    <property type="match status" value="1"/>
</dbReference>
<keyword evidence="2" id="KW-0812">Transmembrane</keyword>
<feature type="region of interest" description="Disordered" evidence="1">
    <location>
        <begin position="1"/>
        <end position="45"/>
    </location>
</feature>
<dbReference type="EMBL" id="BMGR01000009">
    <property type="protein sequence ID" value="GGG10500.1"/>
    <property type="molecule type" value="Genomic_DNA"/>
</dbReference>
<feature type="transmembrane region" description="Helical" evidence="2">
    <location>
        <begin position="118"/>
        <end position="143"/>
    </location>
</feature>
<protein>
    <recommendedName>
        <fullName evidence="5">DUF4190 domain-containing protein</fullName>
    </recommendedName>
</protein>
<comment type="caution">
    <text evidence="3">The sequence shown here is derived from an EMBL/GenBank/DDBJ whole genome shotgun (WGS) entry which is preliminary data.</text>
</comment>
<feature type="transmembrane region" description="Helical" evidence="2">
    <location>
        <begin position="89"/>
        <end position="111"/>
    </location>
</feature>
<reference evidence="3" key="2">
    <citation type="submission" date="2020-09" db="EMBL/GenBank/DDBJ databases">
        <authorList>
            <person name="Sun Q."/>
            <person name="Zhou Y."/>
        </authorList>
    </citation>
    <scope>NUCLEOTIDE SEQUENCE</scope>
    <source>
        <strain evidence="3">CGMCC 1.12987</strain>
    </source>
</reference>
<evidence type="ECO:0000313" key="3">
    <source>
        <dbReference type="EMBL" id="GGG10500.1"/>
    </source>
</evidence>
<evidence type="ECO:0008006" key="5">
    <source>
        <dbReference type="Google" id="ProtNLM"/>
    </source>
</evidence>
<dbReference type="InterPro" id="IPR055338">
    <property type="entry name" value="YqfX-like"/>
</dbReference>
<dbReference type="RefSeq" id="WP_188531801.1">
    <property type="nucleotide sequence ID" value="NZ_BMGR01000009.1"/>
</dbReference>